<evidence type="ECO:0000313" key="8">
    <source>
        <dbReference type="Proteomes" id="UP000235145"/>
    </source>
</evidence>
<dbReference type="GO" id="GO:0005524">
    <property type="term" value="F:ATP binding"/>
    <property type="evidence" value="ECO:0007669"/>
    <property type="project" value="UniProtKB-KW"/>
</dbReference>
<keyword evidence="8" id="KW-1185">Reference proteome</keyword>
<evidence type="ECO:0000256" key="2">
    <source>
        <dbReference type="ARBA" id="ARBA00022679"/>
    </source>
</evidence>
<sequence length="142" mass="16306">MMQRYKGTSFGELDPHVLQLQILLLGYLLSPPLHFIMNVSGQWLMKEKSIRYWSVVKVGQTTKILMHQSVINFFTYFELESIIAAIEDFLEKNMLGQGGFGPVYKGKLPRGEEIAVKRLSSLFGQGLQEFKNEVMLIAKLRH</sequence>
<comment type="caution">
    <text evidence="7">The sequence shown here is derived from an EMBL/GenBank/DDBJ whole genome shotgun (WGS) entry which is preliminary data.</text>
</comment>
<evidence type="ECO:0000256" key="1">
    <source>
        <dbReference type="ARBA" id="ARBA00022527"/>
    </source>
</evidence>
<dbReference type="InterPro" id="IPR000719">
    <property type="entry name" value="Prot_kinase_dom"/>
</dbReference>
<organism evidence="7 8">
    <name type="scientific">Lactuca sativa</name>
    <name type="common">Garden lettuce</name>
    <dbReference type="NCBI Taxonomy" id="4236"/>
    <lineage>
        <taxon>Eukaryota</taxon>
        <taxon>Viridiplantae</taxon>
        <taxon>Streptophyta</taxon>
        <taxon>Embryophyta</taxon>
        <taxon>Tracheophyta</taxon>
        <taxon>Spermatophyta</taxon>
        <taxon>Magnoliopsida</taxon>
        <taxon>eudicotyledons</taxon>
        <taxon>Gunneridae</taxon>
        <taxon>Pentapetalae</taxon>
        <taxon>asterids</taxon>
        <taxon>campanulids</taxon>
        <taxon>Asterales</taxon>
        <taxon>Asteraceae</taxon>
        <taxon>Cichorioideae</taxon>
        <taxon>Cichorieae</taxon>
        <taxon>Lactucinae</taxon>
        <taxon>Lactuca</taxon>
    </lineage>
</organism>
<evidence type="ECO:0000259" key="6">
    <source>
        <dbReference type="PROSITE" id="PS50011"/>
    </source>
</evidence>
<dbReference type="Proteomes" id="UP000235145">
    <property type="component" value="Unassembled WGS sequence"/>
</dbReference>
<keyword evidence="3" id="KW-0547">Nucleotide-binding</keyword>
<keyword evidence="2" id="KW-0808">Transferase</keyword>
<evidence type="ECO:0000256" key="4">
    <source>
        <dbReference type="ARBA" id="ARBA00022777"/>
    </source>
</evidence>
<dbReference type="InterPro" id="IPR011009">
    <property type="entry name" value="Kinase-like_dom_sf"/>
</dbReference>
<evidence type="ECO:0000256" key="5">
    <source>
        <dbReference type="ARBA" id="ARBA00022840"/>
    </source>
</evidence>
<feature type="domain" description="Protein kinase" evidence="6">
    <location>
        <begin position="89"/>
        <end position="142"/>
    </location>
</feature>
<dbReference type="EMBL" id="NBSK02000004">
    <property type="protein sequence ID" value="KAJ0212200.1"/>
    <property type="molecule type" value="Genomic_DNA"/>
</dbReference>
<keyword evidence="1" id="KW-0723">Serine/threonine-protein kinase</keyword>
<dbReference type="PANTHER" id="PTHR27002:SF1086">
    <property type="entry name" value="BULB-TYPE LECTIN DOMAIN-CONTAINING PROTEIN-RELATED"/>
    <property type="match status" value="1"/>
</dbReference>
<protein>
    <recommendedName>
        <fullName evidence="6">Protein kinase domain-containing protein</fullName>
    </recommendedName>
</protein>
<name>A0A9R1XF22_LACSA</name>
<evidence type="ECO:0000256" key="3">
    <source>
        <dbReference type="ARBA" id="ARBA00022741"/>
    </source>
</evidence>
<accession>A0A9R1XF22</accession>
<gene>
    <name evidence="7" type="ORF">LSAT_V11C400173040</name>
</gene>
<keyword evidence="5" id="KW-0067">ATP-binding</keyword>
<proteinExistence type="predicted"/>
<keyword evidence="4" id="KW-0418">Kinase</keyword>
<dbReference type="PROSITE" id="PS50011">
    <property type="entry name" value="PROTEIN_KINASE_DOM"/>
    <property type="match status" value="1"/>
</dbReference>
<evidence type="ECO:0000313" key="7">
    <source>
        <dbReference type="EMBL" id="KAJ0212200.1"/>
    </source>
</evidence>
<dbReference type="Gene3D" id="3.30.200.20">
    <property type="entry name" value="Phosphorylase Kinase, domain 1"/>
    <property type="match status" value="1"/>
</dbReference>
<dbReference type="GO" id="GO:0004674">
    <property type="term" value="F:protein serine/threonine kinase activity"/>
    <property type="evidence" value="ECO:0007669"/>
    <property type="project" value="UniProtKB-KW"/>
</dbReference>
<dbReference type="SUPFAM" id="SSF56112">
    <property type="entry name" value="Protein kinase-like (PK-like)"/>
    <property type="match status" value="1"/>
</dbReference>
<dbReference type="PANTHER" id="PTHR27002">
    <property type="entry name" value="RECEPTOR-LIKE SERINE/THREONINE-PROTEIN KINASE SD1-8"/>
    <property type="match status" value="1"/>
</dbReference>
<reference evidence="7 8" key="1">
    <citation type="journal article" date="2017" name="Nat. Commun.">
        <title>Genome assembly with in vitro proximity ligation data and whole-genome triplication in lettuce.</title>
        <authorList>
            <person name="Reyes-Chin-Wo S."/>
            <person name="Wang Z."/>
            <person name="Yang X."/>
            <person name="Kozik A."/>
            <person name="Arikit S."/>
            <person name="Song C."/>
            <person name="Xia L."/>
            <person name="Froenicke L."/>
            <person name="Lavelle D.O."/>
            <person name="Truco M.J."/>
            <person name="Xia R."/>
            <person name="Zhu S."/>
            <person name="Xu C."/>
            <person name="Xu H."/>
            <person name="Xu X."/>
            <person name="Cox K."/>
            <person name="Korf I."/>
            <person name="Meyers B.C."/>
            <person name="Michelmore R.W."/>
        </authorList>
    </citation>
    <scope>NUCLEOTIDE SEQUENCE [LARGE SCALE GENOMIC DNA]</scope>
    <source>
        <strain evidence="8">cv. Salinas</strain>
        <tissue evidence="7">Seedlings</tissue>
    </source>
</reference>
<dbReference type="AlphaFoldDB" id="A0A9R1XF22"/>